<dbReference type="GO" id="GO:0005886">
    <property type="term" value="C:plasma membrane"/>
    <property type="evidence" value="ECO:0007669"/>
    <property type="project" value="UniProtKB-SubCell"/>
</dbReference>
<evidence type="ECO:0000256" key="1">
    <source>
        <dbReference type="ARBA" id="ARBA00004651"/>
    </source>
</evidence>
<dbReference type="AlphaFoldDB" id="A0A7E5WLL0"/>
<dbReference type="KEGG" id="tnl:113503754"/>
<evidence type="ECO:0000256" key="5">
    <source>
        <dbReference type="ARBA" id="ARBA00022725"/>
    </source>
</evidence>
<keyword evidence="7 10" id="KW-0472">Membrane</keyword>
<dbReference type="RefSeq" id="XP_026741640.1">
    <property type="nucleotide sequence ID" value="XM_026885839.1"/>
</dbReference>
<dbReference type="InParanoid" id="A0A7E5WLL0"/>
<feature type="transmembrane region" description="Helical" evidence="10">
    <location>
        <begin position="200"/>
        <end position="224"/>
    </location>
</feature>
<dbReference type="OrthoDB" id="7550533at2759"/>
<evidence type="ECO:0000256" key="3">
    <source>
        <dbReference type="ARBA" id="ARBA00022606"/>
    </source>
</evidence>
<keyword evidence="11" id="KW-1185">Reference proteome</keyword>
<name>A0A7E5WLL0_TRINI</name>
<dbReference type="PANTHER" id="PTHR21137:SF35">
    <property type="entry name" value="ODORANT RECEPTOR 19A-RELATED"/>
    <property type="match status" value="1"/>
</dbReference>
<keyword evidence="3" id="KW-0716">Sensory transduction</keyword>
<dbReference type="GO" id="GO:0005549">
    <property type="term" value="F:odorant binding"/>
    <property type="evidence" value="ECO:0007669"/>
    <property type="project" value="InterPro"/>
</dbReference>
<keyword evidence="5" id="KW-0552">Olfaction</keyword>
<dbReference type="GO" id="GO:0007165">
    <property type="term" value="P:signal transduction"/>
    <property type="evidence" value="ECO:0007669"/>
    <property type="project" value="UniProtKB-KW"/>
</dbReference>
<gene>
    <name evidence="12" type="primary">LOC113503754</name>
</gene>
<dbReference type="InterPro" id="IPR004117">
    <property type="entry name" value="7tm6_olfct_rcpt"/>
</dbReference>
<keyword evidence="2" id="KW-1003">Cell membrane</keyword>
<dbReference type="Proteomes" id="UP000322000">
    <property type="component" value="Chromosome 20"/>
</dbReference>
<evidence type="ECO:0000256" key="8">
    <source>
        <dbReference type="ARBA" id="ARBA00023170"/>
    </source>
</evidence>
<protein>
    <submittedName>
        <fullName evidence="12">Uncharacterized protein LOC113503754</fullName>
    </submittedName>
</protein>
<evidence type="ECO:0000256" key="10">
    <source>
        <dbReference type="SAM" id="Phobius"/>
    </source>
</evidence>
<dbReference type="GO" id="GO:0004984">
    <property type="term" value="F:olfactory receptor activity"/>
    <property type="evidence" value="ECO:0007669"/>
    <property type="project" value="InterPro"/>
</dbReference>
<keyword evidence="8" id="KW-0675">Receptor</keyword>
<dbReference type="Pfam" id="PF02949">
    <property type="entry name" value="7tm_6"/>
    <property type="match status" value="1"/>
</dbReference>
<feature type="transmembrane region" description="Helical" evidence="10">
    <location>
        <begin position="12"/>
        <end position="39"/>
    </location>
</feature>
<keyword evidence="6 10" id="KW-1133">Transmembrane helix</keyword>
<dbReference type="GeneID" id="113503754"/>
<proteinExistence type="predicted"/>
<reference evidence="12" key="1">
    <citation type="submission" date="2025-08" db="UniProtKB">
        <authorList>
            <consortium name="RefSeq"/>
        </authorList>
    </citation>
    <scope>IDENTIFICATION</scope>
</reference>
<comment type="subcellular location">
    <subcellularLocation>
        <location evidence="1">Cell membrane</location>
        <topology evidence="1">Multi-pass membrane protein</topology>
    </subcellularLocation>
</comment>
<feature type="transmembrane region" description="Helical" evidence="10">
    <location>
        <begin position="111"/>
        <end position="133"/>
    </location>
</feature>
<evidence type="ECO:0000256" key="4">
    <source>
        <dbReference type="ARBA" id="ARBA00022692"/>
    </source>
</evidence>
<accession>A0A7E5WLL0</accession>
<sequence length="232" mass="26319">MLESPNYELSFVACVAGVIFCCYLPANITAFLIVVIGYIEAQMLGLAQELILLWGDAEEYYYKTKSFSILNETEELNDTKNKIMNDYVEKHLKIIITTHGRNINLLRQIETVFRGAIVLEFFLLTVGLISELLGGLENTYLEVPFALICVGMDCFIGQRVIDAGVIFENAVYDCKWEHYNVTNMKIVLMMLQSSQKKMQLSAGGIIVLDFCCLMQIFNSVYSAYTTLRTTMD</sequence>
<evidence type="ECO:0000256" key="9">
    <source>
        <dbReference type="ARBA" id="ARBA00023224"/>
    </source>
</evidence>
<keyword evidence="4 10" id="KW-0812">Transmembrane</keyword>
<evidence type="ECO:0000313" key="12">
    <source>
        <dbReference type="RefSeq" id="XP_026741640.1"/>
    </source>
</evidence>
<evidence type="ECO:0000313" key="11">
    <source>
        <dbReference type="Proteomes" id="UP000322000"/>
    </source>
</evidence>
<evidence type="ECO:0000256" key="2">
    <source>
        <dbReference type="ARBA" id="ARBA00022475"/>
    </source>
</evidence>
<organism evidence="11 12">
    <name type="scientific">Trichoplusia ni</name>
    <name type="common">Cabbage looper</name>
    <dbReference type="NCBI Taxonomy" id="7111"/>
    <lineage>
        <taxon>Eukaryota</taxon>
        <taxon>Metazoa</taxon>
        <taxon>Ecdysozoa</taxon>
        <taxon>Arthropoda</taxon>
        <taxon>Hexapoda</taxon>
        <taxon>Insecta</taxon>
        <taxon>Pterygota</taxon>
        <taxon>Neoptera</taxon>
        <taxon>Endopterygota</taxon>
        <taxon>Lepidoptera</taxon>
        <taxon>Glossata</taxon>
        <taxon>Ditrysia</taxon>
        <taxon>Noctuoidea</taxon>
        <taxon>Noctuidae</taxon>
        <taxon>Plusiinae</taxon>
        <taxon>Trichoplusia</taxon>
    </lineage>
</organism>
<dbReference type="PANTHER" id="PTHR21137">
    <property type="entry name" value="ODORANT RECEPTOR"/>
    <property type="match status" value="1"/>
</dbReference>
<evidence type="ECO:0000256" key="6">
    <source>
        <dbReference type="ARBA" id="ARBA00022989"/>
    </source>
</evidence>
<keyword evidence="9" id="KW-0807">Transducer</keyword>
<evidence type="ECO:0000256" key="7">
    <source>
        <dbReference type="ARBA" id="ARBA00023136"/>
    </source>
</evidence>